<dbReference type="RefSeq" id="WP_051985668.1">
    <property type="nucleotide sequence ID" value="NZ_BGML01000002.1"/>
</dbReference>
<dbReference type="EMBL" id="WNZZ01000007">
    <property type="protein sequence ID" value="MUG23054.1"/>
    <property type="molecule type" value="Genomic_DNA"/>
</dbReference>
<dbReference type="STRING" id="44252.DJ90_34"/>
<dbReference type="GeneID" id="77009093"/>
<dbReference type="OrthoDB" id="9800774at2"/>
<protein>
    <submittedName>
        <fullName evidence="1">Uncharacterized protein</fullName>
    </submittedName>
</protein>
<dbReference type="PATRIC" id="fig|44252.3.peg.4277"/>
<proteinExistence type="predicted"/>
<dbReference type="Proteomes" id="UP000029278">
    <property type="component" value="Unassembled WGS sequence"/>
</dbReference>
<sequence length="60" mass="6736">MATDYWIIDWMTGMAGNPSGDIARSLLFLTYGTMPEGTPKIVSIIVNFLRQRISEAEKDI</sequence>
<evidence type="ECO:0000313" key="1">
    <source>
        <dbReference type="EMBL" id="KFN05747.1"/>
    </source>
</evidence>
<dbReference type="EMBL" id="JMQA01000038">
    <property type="protein sequence ID" value="KFN05747.1"/>
    <property type="molecule type" value="Genomic_DNA"/>
</dbReference>
<name>A0A090Z535_PAEMA</name>
<reference evidence="1 3" key="1">
    <citation type="submission" date="2014-04" db="EMBL/GenBank/DDBJ databases">
        <authorList>
            <person name="Bishop-Lilly K.A."/>
            <person name="Broomall S.M."/>
            <person name="Chain P.S."/>
            <person name="Chertkov O."/>
            <person name="Coyne S.R."/>
            <person name="Daligault H.E."/>
            <person name="Davenport K.W."/>
            <person name="Erkkila T."/>
            <person name="Frey K.G."/>
            <person name="Gibbons H.S."/>
            <person name="Gu W."/>
            <person name="Jaissle J."/>
            <person name="Johnson S.L."/>
            <person name="Koroleva G.I."/>
            <person name="Ladner J.T."/>
            <person name="Lo C.-C."/>
            <person name="Minogue T.D."/>
            <person name="Munk C."/>
            <person name="Palacios G.F."/>
            <person name="Redden C.L."/>
            <person name="Rosenzweig C.N."/>
            <person name="Scholz M.B."/>
            <person name="Teshima H."/>
            <person name="Xu Y."/>
        </authorList>
    </citation>
    <scope>NUCLEOTIDE SEQUENCE [LARGE SCALE GENOMIC DNA]</scope>
    <source>
        <strain evidence="1 3">8244</strain>
    </source>
</reference>
<comment type="caution">
    <text evidence="1">The sequence shown here is derived from an EMBL/GenBank/DDBJ whole genome shotgun (WGS) entry which is preliminary data.</text>
</comment>
<evidence type="ECO:0000313" key="2">
    <source>
        <dbReference type="EMBL" id="MUG23054.1"/>
    </source>
</evidence>
<organism evidence="1 3">
    <name type="scientific">Paenibacillus macerans</name>
    <name type="common">Bacillus macerans</name>
    <dbReference type="NCBI Taxonomy" id="44252"/>
    <lineage>
        <taxon>Bacteria</taxon>
        <taxon>Bacillati</taxon>
        <taxon>Bacillota</taxon>
        <taxon>Bacilli</taxon>
        <taxon>Bacillales</taxon>
        <taxon>Paenibacillaceae</taxon>
        <taxon>Paenibacillus</taxon>
    </lineage>
</organism>
<evidence type="ECO:0000313" key="4">
    <source>
        <dbReference type="Proteomes" id="UP000442469"/>
    </source>
</evidence>
<dbReference type="AlphaFoldDB" id="A0A090Z535"/>
<keyword evidence="3" id="KW-1185">Reference proteome</keyword>
<dbReference type="HOGENOM" id="CLU_2937249_0_0_9"/>
<evidence type="ECO:0000313" key="3">
    <source>
        <dbReference type="Proteomes" id="UP000029278"/>
    </source>
</evidence>
<reference evidence="2 4" key="2">
    <citation type="submission" date="2019-11" db="EMBL/GenBank/DDBJ databases">
        <title>Draft genome sequences of five Paenibacillus species of dairy origin.</title>
        <authorList>
            <person name="Olajide A.M."/>
            <person name="Chen S."/>
            <person name="Lapointe G."/>
        </authorList>
    </citation>
    <scope>NUCLEOTIDE SEQUENCE [LARGE SCALE GENOMIC DNA]</scope>
    <source>
        <strain evidence="2 4">3CT49</strain>
    </source>
</reference>
<dbReference type="Proteomes" id="UP000442469">
    <property type="component" value="Unassembled WGS sequence"/>
</dbReference>
<gene>
    <name evidence="1" type="ORF">DJ90_34</name>
    <name evidence="2" type="ORF">GNQ08_11605</name>
</gene>
<accession>A0A090Z535</accession>